<evidence type="ECO:0000313" key="1">
    <source>
        <dbReference type="EnsemblMetazoa" id="ENSAATROPP011935"/>
    </source>
</evidence>
<keyword evidence="2" id="KW-1185">Reference proteome</keyword>
<proteinExistence type="predicted"/>
<organism evidence="1 2">
    <name type="scientific">Anopheles atroparvus</name>
    <name type="common">European mosquito</name>
    <dbReference type="NCBI Taxonomy" id="41427"/>
    <lineage>
        <taxon>Eukaryota</taxon>
        <taxon>Metazoa</taxon>
        <taxon>Ecdysozoa</taxon>
        <taxon>Arthropoda</taxon>
        <taxon>Hexapoda</taxon>
        <taxon>Insecta</taxon>
        <taxon>Pterygota</taxon>
        <taxon>Neoptera</taxon>
        <taxon>Endopterygota</taxon>
        <taxon>Diptera</taxon>
        <taxon>Nematocera</taxon>
        <taxon>Culicoidea</taxon>
        <taxon>Culicidae</taxon>
        <taxon>Anophelinae</taxon>
        <taxon>Anopheles</taxon>
    </lineage>
</organism>
<dbReference type="EnsemblMetazoa" id="ENSAATROPT013134">
    <property type="protein sequence ID" value="ENSAATROPP011935"/>
    <property type="gene ID" value="ENSAATROPG010690"/>
</dbReference>
<name>A0AAG5DLX3_ANOAO</name>
<accession>A0AAG5DLX3</accession>
<dbReference type="Proteomes" id="UP000075880">
    <property type="component" value="Unassembled WGS sequence"/>
</dbReference>
<evidence type="ECO:0000313" key="2">
    <source>
        <dbReference type="Proteomes" id="UP000075880"/>
    </source>
</evidence>
<sequence length="67" mass="7513">MKSGDEPVGSSIQHREYLKEAVMVTLLQVTTQQCTNMKSDDRNQWDVPSCIESKYGEKCVSNSSVIC</sequence>
<reference evidence="1" key="1">
    <citation type="submission" date="2024-04" db="UniProtKB">
        <authorList>
            <consortium name="EnsemblMetazoa"/>
        </authorList>
    </citation>
    <scope>IDENTIFICATION</scope>
    <source>
        <strain evidence="1">EBRO</strain>
    </source>
</reference>
<dbReference type="AlphaFoldDB" id="A0AAG5DLX3"/>
<protein>
    <submittedName>
        <fullName evidence="1">Uncharacterized protein</fullName>
    </submittedName>
</protein>